<protein>
    <submittedName>
        <fullName evidence="2">Uncharacterized protein</fullName>
    </submittedName>
</protein>
<accession>A0AAV5G6A6</accession>
<evidence type="ECO:0000313" key="2">
    <source>
        <dbReference type="EMBL" id="GJN42821.1"/>
    </source>
</evidence>
<organism evidence="2 3">
    <name type="scientific">Corynebacterium ammoniagenes</name>
    <name type="common">Brevibacterium ammoniagenes</name>
    <dbReference type="NCBI Taxonomy" id="1697"/>
    <lineage>
        <taxon>Bacteria</taxon>
        <taxon>Bacillati</taxon>
        <taxon>Actinomycetota</taxon>
        <taxon>Actinomycetes</taxon>
        <taxon>Mycobacteriales</taxon>
        <taxon>Corynebacteriaceae</taxon>
        <taxon>Corynebacterium</taxon>
    </lineage>
</organism>
<dbReference type="EMBL" id="BQKK01000002">
    <property type="protein sequence ID" value="GJN42821.1"/>
    <property type="molecule type" value="Genomic_DNA"/>
</dbReference>
<comment type="caution">
    <text evidence="2">The sequence shown here is derived from an EMBL/GenBank/DDBJ whole genome shotgun (WGS) entry which is preliminary data.</text>
</comment>
<evidence type="ECO:0000313" key="3">
    <source>
        <dbReference type="Proteomes" id="UP001054925"/>
    </source>
</evidence>
<name>A0AAV5G6A6_CORAM</name>
<reference evidence="2" key="1">
    <citation type="submission" date="2021-12" db="EMBL/GenBank/DDBJ databases">
        <title>Draft genome sequence of Corynebacterium ammoniagenes strain T-723.</title>
        <authorList>
            <person name="Matsuzawa M."/>
            <person name="Hiratani M."/>
            <person name="Abe I."/>
            <person name="Tsuji Y."/>
            <person name="Nakamura J."/>
        </authorList>
    </citation>
    <scope>NUCLEOTIDE SEQUENCE</scope>
    <source>
        <strain evidence="2">T-723</strain>
    </source>
</reference>
<feature type="transmembrane region" description="Helical" evidence="1">
    <location>
        <begin position="27"/>
        <end position="51"/>
    </location>
</feature>
<dbReference type="Proteomes" id="UP001054925">
    <property type="component" value="Unassembled WGS sequence"/>
</dbReference>
<proteinExistence type="predicted"/>
<keyword evidence="1" id="KW-0812">Transmembrane</keyword>
<dbReference type="RefSeq" id="WP_003848620.1">
    <property type="nucleotide sequence ID" value="NZ_BQKK01000002.1"/>
</dbReference>
<dbReference type="AlphaFoldDB" id="A0AAV5G6A6"/>
<gene>
    <name evidence="2" type="ORF">CAT723_13000</name>
</gene>
<evidence type="ECO:0000256" key="1">
    <source>
        <dbReference type="SAM" id="Phobius"/>
    </source>
</evidence>
<sequence>MAELTRHETDVEEAKNRDAENGIFREVLAWIPAAIAMAVVLFAMLYGMWWLETSW</sequence>
<keyword evidence="1" id="KW-0472">Membrane</keyword>
<keyword evidence="1" id="KW-1133">Transmembrane helix</keyword>